<dbReference type="Pfam" id="PF21770">
    <property type="entry name" value="MgtC_SapB_C"/>
    <property type="match status" value="1"/>
</dbReference>
<feature type="transmembrane region" description="Helical" evidence="9">
    <location>
        <begin position="12"/>
        <end position="31"/>
    </location>
</feature>
<dbReference type="InterPro" id="IPR049177">
    <property type="entry name" value="MgtC_SapB_SrpB_YhiD_N"/>
</dbReference>
<protein>
    <recommendedName>
        <fullName evidence="3 9">Protein MgtC</fullName>
    </recommendedName>
</protein>
<dbReference type="InterPro" id="IPR003416">
    <property type="entry name" value="MgtC/SapB/SrpB/YhiD_fam"/>
</dbReference>
<evidence type="ECO:0000256" key="3">
    <source>
        <dbReference type="ARBA" id="ARBA00013833"/>
    </source>
</evidence>
<evidence type="ECO:0000256" key="6">
    <source>
        <dbReference type="ARBA" id="ARBA00022989"/>
    </source>
</evidence>
<evidence type="ECO:0000256" key="1">
    <source>
        <dbReference type="ARBA" id="ARBA00004651"/>
    </source>
</evidence>
<feature type="transmembrane region" description="Helical" evidence="9">
    <location>
        <begin position="68"/>
        <end position="87"/>
    </location>
</feature>
<name>A0A373FQN4_COMTE</name>
<proteinExistence type="inferred from homology"/>
<dbReference type="EMBL" id="QURR01000007">
    <property type="protein sequence ID" value="RGE45815.1"/>
    <property type="molecule type" value="Genomic_DNA"/>
</dbReference>
<comment type="similarity">
    <text evidence="2 9">Belongs to the MgtC/SapB family.</text>
</comment>
<dbReference type="OrthoDB" id="9811198at2"/>
<evidence type="ECO:0000256" key="4">
    <source>
        <dbReference type="ARBA" id="ARBA00022475"/>
    </source>
</evidence>
<dbReference type="PRINTS" id="PR01837">
    <property type="entry name" value="MGTCSAPBPROT"/>
</dbReference>
<keyword evidence="5 9" id="KW-0812">Transmembrane</keyword>
<evidence type="ECO:0000313" key="12">
    <source>
        <dbReference type="EMBL" id="RGE45815.1"/>
    </source>
</evidence>
<evidence type="ECO:0000256" key="7">
    <source>
        <dbReference type="ARBA" id="ARBA00023136"/>
    </source>
</evidence>
<evidence type="ECO:0000256" key="2">
    <source>
        <dbReference type="ARBA" id="ARBA00009298"/>
    </source>
</evidence>
<organism evidence="12 13">
    <name type="scientific">Comamonas testosteroni</name>
    <name type="common">Pseudomonas testosteroni</name>
    <dbReference type="NCBI Taxonomy" id="285"/>
    <lineage>
        <taxon>Bacteria</taxon>
        <taxon>Pseudomonadati</taxon>
        <taxon>Pseudomonadota</taxon>
        <taxon>Betaproteobacteria</taxon>
        <taxon>Burkholderiales</taxon>
        <taxon>Comamonadaceae</taxon>
        <taxon>Comamonas</taxon>
    </lineage>
</organism>
<keyword evidence="6 9" id="KW-1133">Transmembrane helix</keyword>
<keyword evidence="4" id="KW-1003">Cell membrane</keyword>
<dbReference type="GO" id="GO:0005886">
    <property type="term" value="C:plasma membrane"/>
    <property type="evidence" value="ECO:0007669"/>
    <property type="project" value="UniProtKB-SubCell"/>
</dbReference>
<evidence type="ECO:0000256" key="8">
    <source>
        <dbReference type="ARBA" id="ARBA00025369"/>
    </source>
</evidence>
<comment type="subcellular location">
    <subcellularLocation>
        <location evidence="9">Cell inner membrane</location>
        <topology evidence="9">Multi-pass membrane protein</topology>
    </subcellularLocation>
    <subcellularLocation>
        <location evidence="1">Cell membrane</location>
        <topology evidence="1">Multi-pass membrane protein</topology>
    </subcellularLocation>
</comment>
<reference evidence="12 13" key="1">
    <citation type="submission" date="2018-08" db="EMBL/GenBank/DDBJ databases">
        <title>Comamonas testosteroni strain SWCO2.</title>
        <authorList>
            <person name="Jiang N."/>
            <person name="Zhang X.Z."/>
        </authorList>
    </citation>
    <scope>NUCLEOTIDE SEQUENCE [LARGE SCALE GENOMIC DNA]</scope>
    <source>
        <strain evidence="12 13">SWCO2</strain>
    </source>
</reference>
<evidence type="ECO:0000259" key="11">
    <source>
        <dbReference type="Pfam" id="PF21770"/>
    </source>
</evidence>
<dbReference type="Proteomes" id="UP000261948">
    <property type="component" value="Unassembled WGS sequence"/>
</dbReference>
<dbReference type="Gene3D" id="3.30.70.260">
    <property type="match status" value="1"/>
</dbReference>
<keyword evidence="9" id="KW-0997">Cell inner membrane</keyword>
<dbReference type="PANTHER" id="PTHR33778:SF3">
    <property type="entry name" value="PROTEIN MGTC"/>
    <property type="match status" value="1"/>
</dbReference>
<feature type="domain" description="MgtC-like C-terminal" evidence="11">
    <location>
        <begin position="156"/>
        <end position="232"/>
    </location>
</feature>
<sequence>MLSLQHFNAPDILDSLLSLAFAFVFGAAIGLERQLRQRTAGLRTNTLVVIAAAAFVDLGLHLHGNDGATQITSYIVSGVGFLGAGAIMKEGANITGLNTAATLWGSAAVGAMCGADLVVQAGLVTGFVLAANTLLRHLVLYINTRPTSTDASEANYHLYVICERTALADVMNKLQQLLDRSGYAARSIDKHALGATDTEIEVLLMTTIAKAEQLNAITAELEQSTGVKGAFWHTSPLQG</sequence>
<keyword evidence="13" id="KW-1185">Reference proteome</keyword>
<evidence type="ECO:0000259" key="10">
    <source>
        <dbReference type="Pfam" id="PF02308"/>
    </source>
</evidence>
<dbReference type="InterPro" id="IPR048640">
    <property type="entry name" value="MgtC-like_C"/>
</dbReference>
<dbReference type="AlphaFoldDB" id="A0A373FQN4"/>
<keyword evidence="7 9" id="KW-0472">Membrane</keyword>
<feature type="domain" description="MgtC/SapB/SrpB/YhiD N-terminal" evidence="10">
    <location>
        <begin position="19"/>
        <end position="138"/>
    </location>
</feature>
<feature type="transmembrane region" description="Helical" evidence="9">
    <location>
        <begin position="117"/>
        <end position="135"/>
    </location>
</feature>
<accession>A0A373FQN4</accession>
<comment type="function">
    <text evidence="8">Virulence factor required for growth in low Mg(2+) medium and for intramacrophage survival. May be involved in regulating membrane potential by activating Na(+)/K(+)-ATPase.</text>
</comment>
<evidence type="ECO:0000313" key="13">
    <source>
        <dbReference type="Proteomes" id="UP000261948"/>
    </source>
</evidence>
<evidence type="ECO:0000256" key="9">
    <source>
        <dbReference type="RuleBase" id="RU365041"/>
    </source>
</evidence>
<gene>
    <name evidence="12" type="ORF">DZC30_07715</name>
</gene>
<evidence type="ECO:0000256" key="5">
    <source>
        <dbReference type="ARBA" id="ARBA00022692"/>
    </source>
</evidence>
<dbReference type="Pfam" id="PF02308">
    <property type="entry name" value="MgtC"/>
    <property type="match status" value="1"/>
</dbReference>
<feature type="transmembrane region" description="Helical" evidence="9">
    <location>
        <begin position="43"/>
        <end position="62"/>
    </location>
</feature>
<dbReference type="PANTHER" id="PTHR33778">
    <property type="entry name" value="PROTEIN MGTC"/>
    <property type="match status" value="1"/>
</dbReference>
<comment type="caution">
    <text evidence="12">The sequence shown here is derived from an EMBL/GenBank/DDBJ whole genome shotgun (WGS) entry which is preliminary data.</text>
</comment>